<feature type="domain" description="Reverse transcriptase/retrotransposon-derived protein RNase H-like" evidence="2">
    <location>
        <begin position="453"/>
        <end position="498"/>
    </location>
</feature>
<evidence type="ECO:0000313" key="4">
    <source>
        <dbReference type="Proteomes" id="UP000075243"/>
    </source>
</evidence>
<gene>
    <name evidence="3" type="ORF">KK1_010715</name>
</gene>
<dbReference type="Gene3D" id="3.30.70.270">
    <property type="match status" value="1"/>
</dbReference>
<dbReference type="EMBL" id="CM003605">
    <property type="protein sequence ID" value="KYP71456.1"/>
    <property type="molecule type" value="Genomic_DNA"/>
</dbReference>
<dbReference type="Proteomes" id="UP000075243">
    <property type="component" value="Chromosome 3"/>
</dbReference>
<dbReference type="InterPro" id="IPR043502">
    <property type="entry name" value="DNA/RNA_pol_sf"/>
</dbReference>
<dbReference type="SUPFAM" id="SSF56672">
    <property type="entry name" value="DNA/RNA polymerases"/>
    <property type="match status" value="1"/>
</dbReference>
<reference evidence="3 4" key="1">
    <citation type="journal article" date="2012" name="Nat. Biotechnol.">
        <title>Draft genome sequence of pigeonpea (Cajanus cajan), an orphan legume crop of resource-poor farmers.</title>
        <authorList>
            <person name="Varshney R.K."/>
            <person name="Chen W."/>
            <person name="Li Y."/>
            <person name="Bharti A.K."/>
            <person name="Saxena R.K."/>
            <person name="Schlueter J.A."/>
            <person name="Donoghue M.T."/>
            <person name="Azam S."/>
            <person name="Fan G."/>
            <person name="Whaley A.M."/>
            <person name="Farmer A.D."/>
            <person name="Sheridan J."/>
            <person name="Iwata A."/>
            <person name="Tuteja R."/>
            <person name="Penmetsa R.V."/>
            <person name="Wu W."/>
            <person name="Upadhyaya H.D."/>
            <person name="Yang S.P."/>
            <person name="Shah T."/>
            <person name="Saxena K.B."/>
            <person name="Michael T."/>
            <person name="McCombie W.R."/>
            <person name="Yang B."/>
            <person name="Zhang G."/>
            <person name="Yang H."/>
            <person name="Wang J."/>
            <person name="Spillane C."/>
            <person name="Cook D.R."/>
            <person name="May G.D."/>
            <person name="Xu X."/>
            <person name="Jackson S.A."/>
        </authorList>
    </citation>
    <scope>NUCLEOTIDE SEQUENCE [LARGE SCALE GENOMIC DNA]</scope>
    <source>
        <strain evidence="4">cv. Asha</strain>
    </source>
</reference>
<dbReference type="CDD" id="cd00303">
    <property type="entry name" value="retropepsin_like"/>
    <property type="match status" value="1"/>
</dbReference>
<evidence type="ECO:0008006" key="5">
    <source>
        <dbReference type="Google" id="ProtNLM"/>
    </source>
</evidence>
<feature type="non-terminal residue" evidence="3">
    <location>
        <position position="1"/>
    </location>
</feature>
<dbReference type="InterPro" id="IPR005162">
    <property type="entry name" value="Retrotrans_gag_dom"/>
</dbReference>
<keyword evidence="4" id="KW-1185">Reference proteome</keyword>
<dbReference type="InterPro" id="IPR041577">
    <property type="entry name" value="RT_RNaseH_2"/>
</dbReference>
<evidence type="ECO:0000259" key="1">
    <source>
        <dbReference type="Pfam" id="PF03732"/>
    </source>
</evidence>
<organism evidence="3 4">
    <name type="scientific">Cajanus cajan</name>
    <name type="common">Pigeon pea</name>
    <name type="synonym">Cajanus indicus</name>
    <dbReference type="NCBI Taxonomy" id="3821"/>
    <lineage>
        <taxon>Eukaryota</taxon>
        <taxon>Viridiplantae</taxon>
        <taxon>Streptophyta</taxon>
        <taxon>Embryophyta</taxon>
        <taxon>Tracheophyta</taxon>
        <taxon>Spermatophyta</taxon>
        <taxon>Magnoliopsida</taxon>
        <taxon>eudicotyledons</taxon>
        <taxon>Gunneridae</taxon>
        <taxon>Pentapetalae</taxon>
        <taxon>rosids</taxon>
        <taxon>fabids</taxon>
        <taxon>Fabales</taxon>
        <taxon>Fabaceae</taxon>
        <taxon>Papilionoideae</taxon>
        <taxon>50 kb inversion clade</taxon>
        <taxon>NPAAA clade</taxon>
        <taxon>indigoferoid/millettioid clade</taxon>
        <taxon>Phaseoleae</taxon>
        <taxon>Cajanus</taxon>
    </lineage>
</organism>
<proteinExistence type="predicted"/>
<feature type="domain" description="Retrotransposon gag" evidence="1">
    <location>
        <begin position="33"/>
        <end position="91"/>
    </location>
</feature>
<dbReference type="Pfam" id="PF03732">
    <property type="entry name" value="Retrotrans_gag"/>
    <property type="match status" value="1"/>
</dbReference>
<dbReference type="PANTHER" id="PTHR35046">
    <property type="entry name" value="ZINC KNUCKLE (CCHC-TYPE) FAMILY PROTEIN"/>
    <property type="match status" value="1"/>
</dbReference>
<dbReference type="Gene3D" id="2.40.70.10">
    <property type="entry name" value="Acid Proteases"/>
    <property type="match status" value="1"/>
</dbReference>
<protein>
    <recommendedName>
        <fullName evidence="5">Reverse transcriptase/retrotransposon-derived protein RNase H-like domain-containing protein</fullName>
    </recommendedName>
</protein>
<evidence type="ECO:0000313" key="3">
    <source>
        <dbReference type="EMBL" id="KYP71456.1"/>
    </source>
</evidence>
<dbReference type="InterPro" id="IPR021109">
    <property type="entry name" value="Peptidase_aspartic_dom_sf"/>
</dbReference>
<dbReference type="AlphaFoldDB" id="A0A151TWP6"/>
<dbReference type="Gramene" id="C.cajan_10415.t">
    <property type="protein sequence ID" value="C.cajan_10415.t"/>
    <property type="gene ID" value="C.cajan_10415"/>
</dbReference>
<accession>A0A151TWP6</accession>
<sequence>DVDAYLDWEMKVEQIFSCHQVREERKVSVGTLAFQVQGQAMYWWTALVRERRLHNDPTIEYWNDLRSAMRRRHIPSYYSRELMDKLQRLQQLIGDLDDLVQLCIRVEQQNLRKNSFKDKTHFTSYVKKDYKREGQVSKYDSSKNFVKGQEKENEKDVEYKKITSHTSSMTSEIKCFKCLGRGYITSQWPTKRTMILRGKYIYSEKSSSSSFSSSENEEKVSDQEEKIEKLYPVDGDLLMVKRLLESQPCPTSLSQRENIFHTRCLVSKRPCSLIVDSGSCSNCCSTRLVNKLALTTIPHPQPYKLHWLNEGEELEVNQQVKVMFSIGEYKDKVLCDVIPMESCHILLGRPWQFDKHTIHDGLTNKISFTHKDRIIVFHPLTPPQLQVSPLKKLFTKVTFQLIMTSRKHFCLNNLYTFSIVKRHLLSLVMNLSLYHKGFNPLNELVKKDILFIWGETQEKAFEKLKERLTNAPILSLPKFSQTFELECDVSRIGIGVMLL</sequence>
<dbReference type="PANTHER" id="PTHR35046:SF9">
    <property type="entry name" value="RNA-DIRECTED DNA POLYMERASE"/>
    <property type="match status" value="1"/>
</dbReference>
<dbReference type="InterPro" id="IPR043128">
    <property type="entry name" value="Rev_trsase/Diguanyl_cyclase"/>
</dbReference>
<dbReference type="Pfam" id="PF17919">
    <property type="entry name" value="RT_RNaseH_2"/>
    <property type="match status" value="1"/>
</dbReference>
<evidence type="ECO:0000259" key="2">
    <source>
        <dbReference type="Pfam" id="PF17919"/>
    </source>
</evidence>
<name>A0A151TWP6_CAJCA</name>